<feature type="domain" description="Galactosyltransferase C-terminal" evidence="6">
    <location>
        <begin position="168"/>
        <end position="220"/>
    </location>
</feature>
<gene>
    <name evidence="7" type="ORF">BJZ21_002744</name>
</gene>
<protein>
    <submittedName>
        <fullName evidence="7">GT2 family glycosyltransferase</fullName>
    </submittedName>
</protein>
<name>A0A7Y9E883_9ACTN</name>
<proteinExistence type="inferred from homology"/>
<dbReference type="SUPFAM" id="SSF53448">
    <property type="entry name" value="Nucleotide-diphospho-sugar transferases"/>
    <property type="match status" value="1"/>
</dbReference>
<evidence type="ECO:0000256" key="5">
    <source>
        <dbReference type="SAM" id="MobiDB-lite"/>
    </source>
</evidence>
<accession>A0A7Y9E883</accession>
<comment type="similarity">
    <text evidence="2">Belongs to the glycosyltransferase 2 family.</text>
</comment>
<evidence type="ECO:0000256" key="3">
    <source>
        <dbReference type="ARBA" id="ARBA00022676"/>
    </source>
</evidence>
<evidence type="ECO:0000256" key="2">
    <source>
        <dbReference type="ARBA" id="ARBA00006739"/>
    </source>
</evidence>
<dbReference type="Gene3D" id="3.90.550.10">
    <property type="entry name" value="Spore Coat Polysaccharide Biosynthesis Protein SpsA, Chain A"/>
    <property type="match status" value="1"/>
</dbReference>
<comment type="caution">
    <text evidence="7">The sequence shown here is derived from an EMBL/GenBank/DDBJ whole genome shotgun (WGS) entry which is preliminary data.</text>
</comment>
<evidence type="ECO:0000313" key="8">
    <source>
        <dbReference type="Proteomes" id="UP000535511"/>
    </source>
</evidence>
<dbReference type="PANTHER" id="PTHR43179">
    <property type="entry name" value="RHAMNOSYLTRANSFERASE WBBL"/>
    <property type="match status" value="1"/>
</dbReference>
<dbReference type="AlphaFoldDB" id="A0A7Y9E883"/>
<dbReference type="PANTHER" id="PTHR43179:SF12">
    <property type="entry name" value="GALACTOFURANOSYLTRANSFERASE GLFT2"/>
    <property type="match status" value="1"/>
</dbReference>
<keyword evidence="4 7" id="KW-0808">Transferase</keyword>
<dbReference type="InterPro" id="IPR027791">
    <property type="entry name" value="Galactosyl_T_C"/>
</dbReference>
<keyword evidence="8" id="KW-1185">Reference proteome</keyword>
<reference evidence="7 8" key="1">
    <citation type="submission" date="2020-07" db="EMBL/GenBank/DDBJ databases">
        <title>Sequencing the genomes of 1000 actinobacteria strains.</title>
        <authorList>
            <person name="Klenk H.-P."/>
        </authorList>
    </citation>
    <scope>NUCLEOTIDE SEQUENCE [LARGE SCALE GENOMIC DNA]</scope>
    <source>
        <strain evidence="7 8">DSM 21350</strain>
    </source>
</reference>
<organism evidence="7 8">
    <name type="scientific">Nocardioides panaciterrulae</name>
    <dbReference type="NCBI Taxonomy" id="661492"/>
    <lineage>
        <taxon>Bacteria</taxon>
        <taxon>Bacillati</taxon>
        <taxon>Actinomycetota</taxon>
        <taxon>Actinomycetes</taxon>
        <taxon>Propionibacteriales</taxon>
        <taxon>Nocardioidaceae</taxon>
        <taxon>Nocardioides</taxon>
    </lineage>
</organism>
<dbReference type="Pfam" id="PF02709">
    <property type="entry name" value="Glyco_transf_7C"/>
    <property type="match status" value="1"/>
</dbReference>
<evidence type="ECO:0000313" key="7">
    <source>
        <dbReference type="EMBL" id="NYD42661.1"/>
    </source>
</evidence>
<dbReference type="GO" id="GO:0016757">
    <property type="term" value="F:glycosyltransferase activity"/>
    <property type="evidence" value="ECO:0007669"/>
    <property type="project" value="UniProtKB-KW"/>
</dbReference>
<keyword evidence="3" id="KW-0328">Glycosyltransferase</keyword>
<evidence type="ECO:0000256" key="1">
    <source>
        <dbReference type="ARBA" id="ARBA00004776"/>
    </source>
</evidence>
<dbReference type="EMBL" id="JACCBG010000001">
    <property type="protein sequence ID" value="NYD42661.1"/>
    <property type="molecule type" value="Genomic_DNA"/>
</dbReference>
<sequence length="274" mass="29916">MRRVAVVTIARGRHAHLAAQHRSLAAQERIPDRYVVVAMGDPLIRPVVRDGLRREVVAVDMAPEAGARLPLAHARNRGVAAALGAGADTVVCLDVDCLAGAGLVQAYEDAVREEPEVVWSGPVTYLAPAADHAPGALADQDAPHPARPAPAPGERRSGADPRLFWSLSFALSGEAWRRSGGFDEAYTGYGAEDTDFGFRVERAGLELGWVGSARSYHQHHPTQDPPVQHLEDILRNARTFHDRWGEWPMPGWLEAFARLGLVERTDDGWRRAEV</sequence>
<evidence type="ECO:0000256" key="4">
    <source>
        <dbReference type="ARBA" id="ARBA00022679"/>
    </source>
</evidence>
<dbReference type="Proteomes" id="UP000535511">
    <property type="component" value="Unassembled WGS sequence"/>
</dbReference>
<dbReference type="RefSeq" id="WP_179664271.1">
    <property type="nucleotide sequence ID" value="NZ_JACCBG010000001.1"/>
</dbReference>
<comment type="pathway">
    <text evidence="1">Cell wall biogenesis; cell wall polysaccharide biosynthesis.</text>
</comment>
<dbReference type="InterPro" id="IPR029044">
    <property type="entry name" value="Nucleotide-diphossugar_trans"/>
</dbReference>
<evidence type="ECO:0000259" key="6">
    <source>
        <dbReference type="Pfam" id="PF02709"/>
    </source>
</evidence>
<feature type="region of interest" description="Disordered" evidence="5">
    <location>
        <begin position="134"/>
        <end position="158"/>
    </location>
</feature>